<reference evidence="8 9" key="1">
    <citation type="submission" date="2017-01" db="EMBL/GenBank/DDBJ databases">
        <title>Genome sequence of Rhodoferax antarcticus ANT.BR, a psychrophilic purple nonsulfur bacterium from an Antarctic microbial mat.</title>
        <authorList>
            <person name="Baker J."/>
            <person name="Riester C."/>
            <person name="Skinner B."/>
            <person name="Newell A."/>
            <person name="Swingley W."/>
            <person name="Madigan M."/>
            <person name="Jung D."/>
            <person name="Asao M."/>
            <person name="Chen M."/>
            <person name="Loughlin P."/>
            <person name="Pan H."/>
            <person name="Lin S."/>
            <person name="Li N."/>
            <person name="Shaw J."/>
            <person name="Prado M."/>
            <person name="Sherman C."/>
            <person name="Li X."/>
            <person name="Tang J."/>
            <person name="Blankenship R."/>
            <person name="Zhao T."/>
            <person name="Touchman J."/>
            <person name="Sattley M."/>
        </authorList>
    </citation>
    <scope>NUCLEOTIDE SEQUENCE [LARGE SCALE GENOMIC DNA]</scope>
    <source>
        <strain evidence="8 9">ANT.BR</strain>
    </source>
</reference>
<dbReference type="EMBL" id="MSYM01000017">
    <property type="protein sequence ID" value="OLP05423.1"/>
    <property type="molecule type" value="Genomic_DNA"/>
</dbReference>
<protein>
    <recommendedName>
        <fullName evidence="5">Protein-arginine rhamnosyltransferase</fullName>
    </recommendedName>
    <alternativeName>
        <fullName evidence="6">EF-P arginine rhamnosyltransferase</fullName>
    </alternativeName>
</protein>
<evidence type="ECO:0000256" key="1">
    <source>
        <dbReference type="ARBA" id="ARBA00022676"/>
    </source>
</evidence>
<sequence length="369" mass="41657">MRWDIFCRVIDNFGDIGVCWRLCVNLAQRGQTVRLWVDDLSALAWMAPFGAPDVQVLAWTTPFSGHDVTPGDVLVEAFGCDIDPEFIASYADCIRARGRKCLWINLEYLTAERYAERCHGLPSPLMSGPGKGLIKHFFYPGFTVDTGGLLHEADLLPRQARFERAAWLAQQRICWQGQRLISLFCYEPTALPAFLRALAADDLPTLLLVTAGRASAAVCQIIHNEISLQPLSDKRQQLSISYLPALTQTDFDHLLWACDLNFVRGEDSLARALWAGKPFIWQLYPQDDDAHHAKLQAFLDWLQAPPSLRHAHEVWNGLPNRAPPTTEQPLISDALLQSWQATFTQAQQTLQQQRDLTSQLLDFVAKKNH</sequence>
<dbReference type="PIRSF" id="PIRSF015557">
    <property type="entry name" value="UCP015557"/>
    <property type="match status" value="1"/>
</dbReference>
<dbReference type="AlphaFoldDB" id="A0A1Q8YBR0"/>
<accession>A0A1Q8YBR0</accession>
<organism evidence="8 9">
    <name type="scientific">Rhodoferax antarcticus ANT.BR</name>
    <dbReference type="NCBI Taxonomy" id="1111071"/>
    <lineage>
        <taxon>Bacteria</taxon>
        <taxon>Pseudomonadati</taxon>
        <taxon>Pseudomonadota</taxon>
        <taxon>Betaproteobacteria</taxon>
        <taxon>Burkholderiales</taxon>
        <taxon>Comamonadaceae</taxon>
        <taxon>Rhodoferax</taxon>
    </lineage>
</organism>
<keyword evidence="2" id="KW-0808">Transferase</keyword>
<comment type="caution">
    <text evidence="8">The sequence shown here is derived from an EMBL/GenBank/DDBJ whole genome shotgun (WGS) entry which is preliminary data.</text>
</comment>
<evidence type="ECO:0000256" key="6">
    <source>
        <dbReference type="ARBA" id="ARBA00030025"/>
    </source>
</evidence>
<dbReference type="GO" id="GO:0106361">
    <property type="term" value="F:protein-arginine rhamnosyltransferase activity"/>
    <property type="evidence" value="ECO:0007669"/>
    <property type="project" value="InterPro"/>
</dbReference>
<dbReference type="Pfam" id="PF10093">
    <property type="entry name" value="EarP"/>
    <property type="match status" value="1"/>
</dbReference>
<evidence type="ECO:0000256" key="2">
    <source>
        <dbReference type="ARBA" id="ARBA00022679"/>
    </source>
</evidence>
<dbReference type="STRING" id="81479.RA876_11600"/>
<evidence type="ECO:0000256" key="4">
    <source>
        <dbReference type="ARBA" id="ARBA00024346"/>
    </source>
</evidence>
<evidence type="ECO:0000313" key="8">
    <source>
        <dbReference type="EMBL" id="OLP05423.1"/>
    </source>
</evidence>
<dbReference type="Proteomes" id="UP000185911">
    <property type="component" value="Unassembled WGS sequence"/>
</dbReference>
<dbReference type="InterPro" id="IPR016633">
    <property type="entry name" value="EarP"/>
</dbReference>
<comment type="similarity">
    <text evidence="4">Belongs to the glycosyltransferase 104 family.</text>
</comment>
<evidence type="ECO:0000313" key="9">
    <source>
        <dbReference type="Proteomes" id="UP000185911"/>
    </source>
</evidence>
<evidence type="ECO:0000256" key="5">
    <source>
        <dbReference type="ARBA" id="ARBA00024416"/>
    </source>
</evidence>
<evidence type="ECO:0000256" key="7">
    <source>
        <dbReference type="ARBA" id="ARBA00048472"/>
    </source>
</evidence>
<comment type="catalytic activity">
    <reaction evidence="7">
        <text>dTDP-beta-L-rhamnose + L-arginyl-[protein] = N(omega)-(alpha-L-rhamnosyl)-L-arginyl-[protein] + dTDP + H(+)</text>
        <dbReference type="Rhea" id="RHEA:66692"/>
        <dbReference type="Rhea" id="RHEA-COMP:10532"/>
        <dbReference type="Rhea" id="RHEA-COMP:17096"/>
        <dbReference type="ChEBI" id="CHEBI:15378"/>
        <dbReference type="ChEBI" id="CHEBI:29965"/>
        <dbReference type="ChEBI" id="CHEBI:57510"/>
        <dbReference type="ChEBI" id="CHEBI:58369"/>
        <dbReference type="ChEBI" id="CHEBI:167445"/>
    </reaction>
    <physiologicalReaction direction="left-to-right" evidence="7">
        <dbReference type="Rhea" id="RHEA:66693"/>
    </physiologicalReaction>
</comment>
<keyword evidence="9" id="KW-1185">Reference proteome</keyword>
<name>A0A1Q8YBR0_9BURK</name>
<proteinExistence type="inferred from homology"/>
<comment type="function">
    <text evidence="3">Protein-arginine rhamnosyltransferase that catalyzes the transfer of a single rhamnose to elongation factor P (EF-P) on 'Lys-32', a modification required for EF-P-dependent rescue of polyproline stalled ribosomes.</text>
</comment>
<keyword evidence="1" id="KW-0328">Glycosyltransferase</keyword>
<gene>
    <name evidence="8" type="ORF">BLL52_3552</name>
</gene>
<evidence type="ECO:0000256" key="3">
    <source>
        <dbReference type="ARBA" id="ARBA00024303"/>
    </source>
</evidence>
<dbReference type="NCBIfam" id="TIGR03837">
    <property type="entry name" value="efp_Arg_rhamno"/>
    <property type="match status" value="1"/>
</dbReference>